<evidence type="ECO:0000256" key="1">
    <source>
        <dbReference type="ARBA" id="ARBA00004651"/>
    </source>
</evidence>
<proteinExistence type="predicted"/>
<dbReference type="InterPro" id="IPR004268">
    <property type="entry name" value="MurJ"/>
</dbReference>
<dbReference type="AlphaFoldDB" id="J9C2D2"/>
<dbReference type="InterPro" id="IPR050833">
    <property type="entry name" value="Poly_Biosynth_Transport"/>
</dbReference>
<dbReference type="Pfam" id="PF03023">
    <property type="entry name" value="MurJ"/>
    <property type="match status" value="1"/>
</dbReference>
<feature type="transmembrane region" description="Helical" evidence="8">
    <location>
        <begin position="82"/>
        <end position="102"/>
    </location>
</feature>
<evidence type="ECO:0000256" key="6">
    <source>
        <dbReference type="ARBA" id="ARBA00022989"/>
    </source>
</evidence>
<organism evidence="9">
    <name type="scientific">gut metagenome</name>
    <dbReference type="NCBI Taxonomy" id="749906"/>
    <lineage>
        <taxon>unclassified sequences</taxon>
        <taxon>metagenomes</taxon>
        <taxon>organismal metagenomes</taxon>
    </lineage>
</organism>
<feature type="non-terminal residue" evidence="9">
    <location>
        <position position="1"/>
    </location>
</feature>
<comment type="caution">
    <text evidence="9">The sequence shown here is derived from an EMBL/GenBank/DDBJ whole genome shotgun (WGS) entry which is preliminary data.</text>
</comment>
<evidence type="ECO:0000313" key="9">
    <source>
        <dbReference type="EMBL" id="EJW93985.1"/>
    </source>
</evidence>
<keyword evidence="2" id="KW-1003">Cell membrane</keyword>
<dbReference type="PANTHER" id="PTHR30250">
    <property type="entry name" value="PST FAMILY PREDICTED COLANIC ACID TRANSPORTER"/>
    <property type="match status" value="1"/>
</dbReference>
<dbReference type="GO" id="GO:0008360">
    <property type="term" value="P:regulation of cell shape"/>
    <property type="evidence" value="ECO:0007669"/>
    <property type="project" value="UniProtKB-KW"/>
</dbReference>
<reference evidence="9" key="1">
    <citation type="journal article" date="2012" name="PLoS ONE">
        <title>Gene sets for utilization of primary and secondary nutrition supplies in the distal gut of endangered iberian lynx.</title>
        <authorList>
            <person name="Alcaide M."/>
            <person name="Messina E."/>
            <person name="Richter M."/>
            <person name="Bargiela R."/>
            <person name="Peplies J."/>
            <person name="Huws S.A."/>
            <person name="Newbold C.J."/>
            <person name="Golyshin P.N."/>
            <person name="Simon M.A."/>
            <person name="Lopez G."/>
            <person name="Yakimov M.M."/>
            <person name="Ferrer M."/>
        </authorList>
    </citation>
    <scope>NUCLEOTIDE SEQUENCE</scope>
</reference>
<dbReference type="GO" id="GO:0005886">
    <property type="term" value="C:plasma membrane"/>
    <property type="evidence" value="ECO:0007669"/>
    <property type="project" value="UniProtKB-SubCell"/>
</dbReference>
<accession>J9C2D2</accession>
<keyword evidence="3 8" id="KW-0812">Transmembrane</keyword>
<feature type="transmembrane region" description="Helical" evidence="8">
    <location>
        <begin position="32"/>
        <end position="55"/>
    </location>
</feature>
<evidence type="ECO:0000256" key="8">
    <source>
        <dbReference type="SAM" id="Phobius"/>
    </source>
</evidence>
<dbReference type="PANTHER" id="PTHR30250:SF21">
    <property type="entry name" value="LIPID II FLIPPASE MURJ"/>
    <property type="match status" value="1"/>
</dbReference>
<keyword evidence="6 8" id="KW-1133">Transmembrane helix</keyword>
<evidence type="ECO:0000256" key="4">
    <source>
        <dbReference type="ARBA" id="ARBA00022960"/>
    </source>
</evidence>
<protein>
    <submittedName>
        <fullName evidence="9">Polysaccharide biosynthesis protein</fullName>
    </submittedName>
</protein>
<feature type="transmembrane region" description="Helical" evidence="8">
    <location>
        <begin position="6"/>
        <end position="25"/>
    </location>
</feature>
<feature type="non-terminal residue" evidence="9">
    <location>
        <position position="204"/>
    </location>
</feature>
<evidence type="ECO:0000256" key="5">
    <source>
        <dbReference type="ARBA" id="ARBA00022984"/>
    </source>
</evidence>
<name>J9C2D2_9ZZZZ</name>
<evidence type="ECO:0000256" key="7">
    <source>
        <dbReference type="ARBA" id="ARBA00023136"/>
    </source>
</evidence>
<gene>
    <name evidence="9" type="ORF">EVA_17908</name>
</gene>
<dbReference type="EMBL" id="AMCI01006646">
    <property type="protein sequence ID" value="EJW93985.1"/>
    <property type="molecule type" value="Genomic_DNA"/>
</dbReference>
<keyword evidence="5" id="KW-0573">Peptidoglycan synthesis</keyword>
<keyword evidence="4" id="KW-0133">Cell shape</keyword>
<sequence>PTTVGQVLEVLVKVVVGLVLAAVLMKMGKGKAVGSAGAIFGVVAGSLVALIYMAIYKRRHYVMDTPENPDVPESYGKIFSHFMRIGIPIALGSCVLAFLNLVDSSLCMGRLQDAAGFSLEKAQVLYGVYGKAQTLFNLPAAIITPLTISVVPAIATAIVREENDEATKISEDSMRIAAVLCMPMGVGLAVLSEPIMNTIYPGSH</sequence>
<keyword evidence="7 8" id="KW-0472">Membrane</keyword>
<evidence type="ECO:0000256" key="2">
    <source>
        <dbReference type="ARBA" id="ARBA00022475"/>
    </source>
</evidence>
<evidence type="ECO:0000256" key="3">
    <source>
        <dbReference type="ARBA" id="ARBA00022692"/>
    </source>
</evidence>
<dbReference type="GO" id="GO:0009252">
    <property type="term" value="P:peptidoglycan biosynthetic process"/>
    <property type="evidence" value="ECO:0007669"/>
    <property type="project" value="UniProtKB-KW"/>
</dbReference>
<comment type="subcellular location">
    <subcellularLocation>
        <location evidence="1">Cell membrane</location>
        <topology evidence="1">Multi-pass membrane protein</topology>
    </subcellularLocation>
</comment>